<feature type="region of interest" description="Disordered" evidence="1">
    <location>
        <begin position="15"/>
        <end position="52"/>
    </location>
</feature>
<dbReference type="PANTHER" id="PTHR40637:SF1">
    <property type="entry name" value="ESSS SUBUNIT OF NADH:UBIQUINONE OXIDOREDUCTASE (COMPLEX I) PROTEIN"/>
    <property type="match status" value="1"/>
</dbReference>
<name>A0AAV1IE32_9CHLO</name>
<evidence type="ECO:0000313" key="2">
    <source>
        <dbReference type="EMBL" id="CAK0785543.1"/>
    </source>
</evidence>
<sequence length="102" mass="11316">MSLLGKLRPSVLRHFRPKASDSHASDSFLSAGKNQPGGYLFNETPPPPGQRRKLESWELPWYFTMLAAAAMLTVGLQAKPDTDPQKLARKEAIKQLKAEGKL</sequence>
<evidence type="ECO:0000313" key="3">
    <source>
        <dbReference type="Proteomes" id="UP001314263"/>
    </source>
</evidence>
<dbReference type="EMBL" id="CAUYUE010000012">
    <property type="protein sequence ID" value="CAK0785543.1"/>
    <property type="molecule type" value="Genomic_DNA"/>
</dbReference>
<keyword evidence="3" id="KW-1185">Reference proteome</keyword>
<reference evidence="2 3" key="1">
    <citation type="submission" date="2023-10" db="EMBL/GenBank/DDBJ databases">
        <authorList>
            <person name="Maclean D."/>
            <person name="Macfadyen A."/>
        </authorList>
    </citation>
    <scope>NUCLEOTIDE SEQUENCE [LARGE SCALE GENOMIC DNA]</scope>
</reference>
<accession>A0AAV1IE32</accession>
<comment type="caution">
    <text evidence="2">The sequence shown here is derived from an EMBL/GenBank/DDBJ whole genome shotgun (WGS) entry which is preliminary data.</text>
</comment>
<dbReference type="PANTHER" id="PTHR40637">
    <property type="entry name" value="ESSS SUBUNIT OF NADH:UBIQUINONE OXIDOREDUCTASE (COMPLEX I) PROTEIN"/>
    <property type="match status" value="1"/>
</dbReference>
<dbReference type="Proteomes" id="UP001314263">
    <property type="component" value="Unassembled WGS sequence"/>
</dbReference>
<dbReference type="AlphaFoldDB" id="A0AAV1IE32"/>
<proteinExistence type="predicted"/>
<evidence type="ECO:0000256" key="1">
    <source>
        <dbReference type="SAM" id="MobiDB-lite"/>
    </source>
</evidence>
<organism evidence="2 3">
    <name type="scientific">Coccomyxa viridis</name>
    <dbReference type="NCBI Taxonomy" id="1274662"/>
    <lineage>
        <taxon>Eukaryota</taxon>
        <taxon>Viridiplantae</taxon>
        <taxon>Chlorophyta</taxon>
        <taxon>core chlorophytes</taxon>
        <taxon>Trebouxiophyceae</taxon>
        <taxon>Trebouxiophyceae incertae sedis</taxon>
        <taxon>Coccomyxaceae</taxon>
        <taxon>Coccomyxa</taxon>
    </lineage>
</organism>
<gene>
    <name evidence="2" type="ORF">CVIRNUC_008753</name>
</gene>
<protein>
    <submittedName>
        <fullName evidence="2">Uncharacterized protein</fullName>
    </submittedName>
</protein>